<feature type="region of interest" description="Disordered" evidence="1">
    <location>
        <begin position="168"/>
        <end position="190"/>
    </location>
</feature>
<dbReference type="KEGG" id="msil:METEAL_03360"/>
<evidence type="ECO:0000313" key="2">
    <source>
        <dbReference type="EMBL" id="BDU71162.1"/>
    </source>
</evidence>
<dbReference type="Proteomes" id="UP001238179">
    <property type="component" value="Chromosome"/>
</dbReference>
<sequence>MKALELPSGAFDFVPSPKGHGQPPLRHENQAGNQTLGRRGLAGALGGSASGMKVAADPAVLVVPVNEAAWHGALRVDPPSASPRFTFFSQRPSESSAPQRLIFSMVLPYPLGQAGHRSNRITLHVLATWTALTTYKPICPREGRWQLWMGLRSSYHIFQQGNDLSLDQFQGHPNRTGSPQLLPDDPGLPRRVGHHVQTLEQRAAQGEGLPSPPVRRPPNLNMEVVDLRGTGPSIDLTFFILPFPLDPFYPRSNFAGSCRHLWVLDVE</sequence>
<dbReference type="EMBL" id="AP027080">
    <property type="protein sequence ID" value="BDU71162.1"/>
    <property type="molecule type" value="Genomic_DNA"/>
</dbReference>
<gene>
    <name evidence="2" type="ORF">METEAL_03360</name>
</gene>
<organism evidence="2 3">
    <name type="scientific">Mesoterricola silvestris</name>
    <dbReference type="NCBI Taxonomy" id="2927979"/>
    <lineage>
        <taxon>Bacteria</taxon>
        <taxon>Pseudomonadati</taxon>
        <taxon>Acidobacteriota</taxon>
        <taxon>Holophagae</taxon>
        <taxon>Holophagales</taxon>
        <taxon>Holophagaceae</taxon>
        <taxon>Mesoterricola</taxon>
    </lineage>
</organism>
<accession>A0AA48GNN2</accession>
<dbReference type="AlphaFoldDB" id="A0AA48GNN2"/>
<protein>
    <submittedName>
        <fullName evidence="2">Uncharacterized protein</fullName>
    </submittedName>
</protein>
<reference evidence="3" key="1">
    <citation type="journal article" date="2023" name="Int. J. Syst. Evol. Microbiol.">
        <title>Mesoterricola silvestris gen. nov., sp. nov., Mesoterricola sediminis sp. nov., Geothrix oryzae sp. nov., Geothrix edaphica sp. nov., Geothrix rubra sp. nov., and Geothrix limicola sp. nov., six novel members of Acidobacteriota isolated from soils.</title>
        <authorList>
            <person name="Itoh H."/>
            <person name="Sugisawa Y."/>
            <person name="Mise K."/>
            <person name="Xu Z."/>
            <person name="Kuniyasu M."/>
            <person name="Ushijima N."/>
            <person name="Kawano K."/>
            <person name="Kobayashi E."/>
            <person name="Shiratori Y."/>
            <person name="Masuda Y."/>
            <person name="Senoo K."/>
        </authorList>
    </citation>
    <scope>NUCLEOTIDE SEQUENCE [LARGE SCALE GENOMIC DNA]</scope>
    <source>
        <strain evidence="3">W79</strain>
    </source>
</reference>
<proteinExistence type="predicted"/>
<feature type="compositionally biased region" description="Polar residues" evidence="1">
    <location>
        <begin position="168"/>
        <end position="179"/>
    </location>
</feature>
<feature type="region of interest" description="Disordered" evidence="1">
    <location>
        <begin position="1"/>
        <end position="31"/>
    </location>
</feature>
<keyword evidence="3" id="KW-1185">Reference proteome</keyword>
<evidence type="ECO:0000313" key="3">
    <source>
        <dbReference type="Proteomes" id="UP001238179"/>
    </source>
</evidence>
<evidence type="ECO:0000256" key="1">
    <source>
        <dbReference type="SAM" id="MobiDB-lite"/>
    </source>
</evidence>
<name>A0AA48GNN2_9BACT</name>